<comment type="caution">
    <text evidence="2">The sequence shown here is derived from an EMBL/GenBank/DDBJ whole genome shotgun (WGS) entry which is preliminary data.</text>
</comment>
<evidence type="ECO:0000256" key="1">
    <source>
        <dbReference type="SAM" id="MobiDB-lite"/>
    </source>
</evidence>
<reference evidence="2" key="1">
    <citation type="submission" date="2019-08" db="EMBL/GenBank/DDBJ databases">
        <authorList>
            <person name="Kucharzyk K."/>
            <person name="Murdoch R.W."/>
            <person name="Higgins S."/>
            <person name="Loffler F."/>
        </authorList>
    </citation>
    <scope>NUCLEOTIDE SEQUENCE</scope>
</reference>
<dbReference type="EMBL" id="VSSQ01003550">
    <property type="protein sequence ID" value="MPM21238.1"/>
    <property type="molecule type" value="Genomic_DNA"/>
</dbReference>
<protein>
    <submittedName>
        <fullName evidence="2">Uncharacterized protein</fullName>
    </submittedName>
</protein>
<feature type="region of interest" description="Disordered" evidence="1">
    <location>
        <begin position="1"/>
        <end position="120"/>
    </location>
</feature>
<feature type="compositionally biased region" description="Basic and acidic residues" evidence="1">
    <location>
        <begin position="90"/>
        <end position="100"/>
    </location>
</feature>
<evidence type="ECO:0000313" key="2">
    <source>
        <dbReference type="EMBL" id="MPM21238.1"/>
    </source>
</evidence>
<gene>
    <name evidence="2" type="ORF">SDC9_67682</name>
</gene>
<name>A0A644XZN0_9ZZZZ</name>
<accession>A0A644XZN0</accession>
<proteinExistence type="predicted"/>
<dbReference type="AlphaFoldDB" id="A0A644XZN0"/>
<sequence length="286" mass="29525">MEAPQKLGEGPGSVEQPPGIPRAGDTPGKPPSSLCEEAHPRSRVQMNPQALEAGPFQHGSKGNPSGGGGEPFVAGVRLRLEDEGALGAGDGHKSQGEGPRRIVGGKPGRKGLENLPDPRCVDRTVQQGDEGAGPLEAQRVGHSLPHALHAEEPSFPTVPPGRKGGPVPVAQAVIRRNGKDVFNTALPGCQGPLCPGPLPCQRLTEGIGPFGAGAAGRGAPRRQGDMVFPVHGASFLSRTVSQKSTSEKALRQRGPLPPHCIKAIISSGIFDTGPAYSFRRDAAVSA</sequence>
<organism evidence="2">
    <name type="scientific">bioreactor metagenome</name>
    <dbReference type="NCBI Taxonomy" id="1076179"/>
    <lineage>
        <taxon>unclassified sequences</taxon>
        <taxon>metagenomes</taxon>
        <taxon>ecological metagenomes</taxon>
    </lineage>
</organism>